<dbReference type="GO" id="GO:2001140">
    <property type="term" value="P:positive regulation of phospholipid transport"/>
    <property type="evidence" value="ECO:0007669"/>
    <property type="project" value="Ensembl"/>
</dbReference>
<dbReference type="GO" id="GO:0031982">
    <property type="term" value="C:vesicle"/>
    <property type="evidence" value="ECO:0007669"/>
    <property type="project" value="Ensembl"/>
</dbReference>
<dbReference type="GO" id="GO:0008203">
    <property type="term" value="P:cholesterol metabolic process"/>
    <property type="evidence" value="ECO:0007669"/>
    <property type="project" value="UniProtKB-UniRule"/>
</dbReference>
<dbReference type="Proteomes" id="UP000472272">
    <property type="component" value="Chromosome 8"/>
</dbReference>
<dbReference type="GO" id="GO:0031210">
    <property type="term" value="F:phosphatidylcholine binding"/>
    <property type="evidence" value="ECO:0007669"/>
    <property type="project" value="Ensembl"/>
</dbReference>
<reference evidence="21 22" key="1">
    <citation type="journal article" date="2019" name="Proc. Natl. Acad. Sci. U.S.A.">
        <title>Regulatory changes in pterin and carotenoid genes underlie balanced color polymorphisms in the wall lizard.</title>
        <authorList>
            <person name="Andrade P."/>
            <person name="Pinho C."/>
            <person name="Perez I de Lanuza G."/>
            <person name="Afonso S."/>
            <person name="Brejcha J."/>
            <person name="Rubin C.J."/>
            <person name="Wallerman O."/>
            <person name="Pereira P."/>
            <person name="Sabatino S.J."/>
            <person name="Bellati A."/>
            <person name="Pellitteri-Rosa D."/>
            <person name="Bosakova Z."/>
            <person name="Bunikis I."/>
            <person name="Carretero M.A."/>
            <person name="Feiner N."/>
            <person name="Marsik P."/>
            <person name="Pauperio F."/>
            <person name="Salvi D."/>
            <person name="Soler L."/>
            <person name="While G.M."/>
            <person name="Uller T."/>
            <person name="Font E."/>
            <person name="Andersson L."/>
            <person name="Carneiro M."/>
        </authorList>
    </citation>
    <scope>NUCLEOTIDE SEQUENCE</scope>
</reference>
<dbReference type="GeneTree" id="ENSGT01100000263546"/>
<dbReference type="Pfam" id="PF02886">
    <property type="entry name" value="LBP_BPI_CETP_C"/>
    <property type="match status" value="1"/>
</dbReference>
<dbReference type="GO" id="GO:0043691">
    <property type="term" value="P:reverse cholesterol transport"/>
    <property type="evidence" value="ECO:0007669"/>
    <property type="project" value="InterPro"/>
</dbReference>
<keyword evidence="8 17" id="KW-0153">Cholesterol metabolism</keyword>
<evidence type="ECO:0000256" key="6">
    <source>
        <dbReference type="ARBA" id="ARBA00022448"/>
    </source>
</evidence>
<feature type="disulfide bond" evidence="18">
    <location>
        <begin position="162"/>
        <end position="203"/>
    </location>
</feature>
<evidence type="ECO:0000256" key="8">
    <source>
        <dbReference type="ARBA" id="ARBA00022548"/>
    </source>
</evidence>
<keyword evidence="6 17" id="KW-0813">Transport</keyword>
<evidence type="ECO:0000256" key="4">
    <source>
        <dbReference type="ARBA" id="ARBA00007292"/>
    </source>
</evidence>
<comment type="subcellular location">
    <subcellularLocation>
        <location evidence="17">Secreted</location>
    </subcellularLocation>
    <text evidence="17">Secreted in plasma.</text>
</comment>
<dbReference type="KEGG" id="pmua:114601773"/>
<reference evidence="21" key="2">
    <citation type="submission" date="2025-08" db="UniProtKB">
        <authorList>
            <consortium name="Ensembl"/>
        </authorList>
    </citation>
    <scope>IDENTIFICATION</scope>
</reference>
<keyword evidence="9 17" id="KW-0732">Signal</keyword>
<evidence type="ECO:0000313" key="21">
    <source>
        <dbReference type="Ensembl" id="ENSPMRP00000030329.1"/>
    </source>
</evidence>
<dbReference type="Pfam" id="PF01273">
    <property type="entry name" value="LBP_BPI_CETP"/>
    <property type="match status" value="1"/>
</dbReference>
<evidence type="ECO:0000259" key="20">
    <source>
        <dbReference type="SMART" id="SM00329"/>
    </source>
</evidence>
<dbReference type="PANTHER" id="PTHR47616">
    <property type="entry name" value="CHOLESTERYL ESTER TRANSFER PROTEIN"/>
    <property type="match status" value="1"/>
</dbReference>
<name>A0A670K3W8_PODMU</name>
<evidence type="ECO:0000313" key="22">
    <source>
        <dbReference type="Proteomes" id="UP000472272"/>
    </source>
</evidence>
<dbReference type="GO" id="GO:0005548">
    <property type="term" value="F:phospholipid transporter activity"/>
    <property type="evidence" value="ECO:0007669"/>
    <property type="project" value="Ensembl"/>
</dbReference>
<dbReference type="InterPro" id="IPR017130">
    <property type="entry name" value="Cholesteryl_ester_transfer"/>
</dbReference>
<dbReference type="SMART" id="SM00328">
    <property type="entry name" value="BPI1"/>
    <property type="match status" value="1"/>
</dbReference>
<feature type="signal peptide" evidence="17">
    <location>
        <begin position="1"/>
        <end position="20"/>
    </location>
</feature>
<sequence length="499" mass="55830">MARILIMLVSLLSSSLPCSAEPSSYSDTSVVFRMTKPAVLVLNQKTAHVIQTAFQHADYPDIKGEKSVRFLGKIAYGLKNIHIGELMTENTTVDLKEDDAIDIGIQNVSASFRGTLSYGYVGGWLVKLIHSIDFEIESSIDLQINVKLLSDDGRVIVDTSDCYLTFHKLTLHLQGDKDPGWLKQLFTNFISFTLKLVLKNQVCKEINYISQLLADYVHETSANFLKDGDIGVDISVTASPAIKANYIESHHKGLVVYQNHSGIFHDSAFTPSLLTDSKMVYFWFSDQVLNSVALATFLDKRLELTLTGEKLKEMFEIEELKTQQEIVQKIFRGASYNDSLAKVWSLDPPQIILQPEGTIVKSSVAVELSVPLQGEGPPSVALYFEKEVTVTVQASYMQKNLYLHHSEAMIEIKKLKRAADIAVNDETLKHILEKIVSVAGIPEVVSRFERDISSLLSSKGLNHFDIIDPEIVTKKGHLILQMDFGFPHHLLVEFLKTTL</sequence>
<comment type="catalytic activity">
    <reaction evidence="2">
        <text>cholesteryl (9Z,12Z)-octadecadienoate(in) = cholesteryl (9Z,12Z)-octadecadienoate(out)</text>
        <dbReference type="Rhea" id="RHEA:43356"/>
        <dbReference type="ChEBI" id="CHEBI:41509"/>
    </reaction>
</comment>
<dbReference type="GO" id="GO:0034374">
    <property type="term" value="P:low-density lipoprotein particle remodeling"/>
    <property type="evidence" value="ECO:0007669"/>
    <property type="project" value="Ensembl"/>
</dbReference>
<evidence type="ECO:0000256" key="11">
    <source>
        <dbReference type="ARBA" id="ARBA00023098"/>
    </source>
</evidence>
<dbReference type="OMA" id="WFSDHVL"/>
<dbReference type="InterPro" id="IPR017943">
    <property type="entry name" value="Bactericidal_perm-incr_a/b_dom"/>
</dbReference>
<dbReference type="Ensembl" id="ENSPMRT00000032158.1">
    <property type="protein sequence ID" value="ENSPMRP00000030329.1"/>
    <property type="gene ID" value="ENSPMRG00000019613.1"/>
</dbReference>
<dbReference type="GO" id="GO:0010874">
    <property type="term" value="P:regulation of cholesterol efflux"/>
    <property type="evidence" value="ECO:0007669"/>
    <property type="project" value="Ensembl"/>
</dbReference>
<dbReference type="GO" id="GO:0034364">
    <property type="term" value="C:high-density lipoprotein particle"/>
    <property type="evidence" value="ECO:0007669"/>
    <property type="project" value="UniProtKB-UniRule"/>
</dbReference>
<evidence type="ECO:0000256" key="3">
    <source>
        <dbReference type="ARBA" id="ARBA00001417"/>
    </source>
</evidence>
<dbReference type="PANTHER" id="PTHR47616:SF1">
    <property type="entry name" value="CHOLESTERYL ESTER TRANSFER PROTEIN"/>
    <property type="match status" value="1"/>
</dbReference>
<keyword evidence="11 17" id="KW-0443">Lipid metabolism</keyword>
<keyword evidence="13" id="KW-1207">Sterol metabolism</keyword>
<comment type="function">
    <text evidence="16">Involved in the transfer of neutral lipids, including cholesteryl ester and triglyceride, among lipoprotein particles. Allows the net movement of cholesteryl ester from high density lipoproteins/HDL to triglyceride-rich very low density lipoproteins/VLDL, and the equimolar transport of triglyceride from VLDL to HDL. Regulates the reverse cholesterol transport, by which excess cholesterol is removed from peripheral tissues and returned to the liver for elimination.</text>
</comment>
<keyword evidence="22" id="KW-1185">Reference proteome</keyword>
<dbReference type="FunFam" id="3.15.10.10:FF:000002">
    <property type="entry name" value="Cholesteryl ester transfer protein"/>
    <property type="match status" value="1"/>
</dbReference>
<evidence type="ECO:0000256" key="2">
    <source>
        <dbReference type="ARBA" id="ARBA00001140"/>
    </source>
</evidence>
<comment type="similarity">
    <text evidence="4 17">Belongs to the BPI/LBP/Plunc superfamily. BPI/LBP family.</text>
</comment>
<dbReference type="GO" id="GO:0070328">
    <property type="term" value="P:triglyceride homeostasis"/>
    <property type="evidence" value="ECO:0007669"/>
    <property type="project" value="Ensembl"/>
</dbReference>
<dbReference type="FunFam" id="3.15.20.10:FF:000002">
    <property type="entry name" value="Cholesteryl ester transfer protein"/>
    <property type="match status" value="1"/>
</dbReference>
<organism evidence="21 22">
    <name type="scientific">Podarcis muralis</name>
    <name type="common">Wall lizard</name>
    <name type="synonym">Lacerta muralis</name>
    <dbReference type="NCBI Taxonomy" id="64176"/>
    <lineage>
        <taxon>Eukaryota</taxon>
        <taxon>Metazoa</taxon>
        <taxon>Chordata</taxon>
        <taxon>Craniata</taxon>
        <taxon>Vertebrata</taxon>
        <taxon>Euteleostomi</taxon>
        <taxon>Lepidosauria</taxon>
        <taxon>Squamata</taxon>
        <taxon>Bifurcata</taxon>
        <taxon>Unidentata</taxon>
        <taxon>Episquamata</taxon>
        <taxon>Laterata</taxon>
        <taxon>Lacertibaenia</taxon>
        <taxon>Lacertidae</taxon>
        <taxon>Podarcis</taxon>
    </lineage>
</organism>
<keyword evidence="14" id="KW-0325">Glycoprotein</keyword>
<dbReference type="PIRSF" id="PIRSF037185">
    <property type="entry name" value="Cholesteryl_ester_transf"/>
    <property type="match status" value="1"/>
</dbReference>
<dbReference type="OrthoDB" id="9940758at2759"/>
<keyword evidence="15 17" id="KW-0753">Steroid metabolism</keyword>
<dbReference type="AlphaFoldDB" id="A0A670K3W8"/>
<dbReference type="GO" id="GO:0017129">
    <property type="term" value="F:triglyceride binding"/>
    <property type="evidence" value="ECO:0007669"/>
    <property type="project" value="Ensembl"/>
</dbReference>
<evidence type="ECO:0000256" key="13">
    <source>
        <dbReference type="ARBA" id="ARBA00023166"/>
    </source>
</evidence>
<dbReference type="SUPFAM" id="SSF55394">
    <property type="entry name" value="Bactericidal permeability-increasing protein, BPI"/>
    <property type="match status" value="2"/>
</dbReference>
<accession>A0A670K3W8</accession>
<evidence type="ECO:0000256" key="1">
    <source>
        <dbReference type="ARBA" id="ARBA00000222"/>
    </source>
</evidence>
<dbReference type="GO" id="GO:0015485">
    <property type="term" value="F:cholesterol binding"/>
    <property type="evidence" value="ECO:0007669"/>
    <property type="project" value="Ensembl"/>
</dbReference>
<dbReference type="GO" id="GO:0006641">
    <property type="term" value="P:triglyceride metabolic process"/>
    <property type="evidence" value="ECO:0007669"/>
    <property type="project" value="Ensembl"/>
</dbReference>
<dbReference type="GeneID" id="114601773"/>
<keyword evidence="10 17" id="KW-0445">Lipid transport</keyword>
<evidence type="ECO:0000256" key="7">
    <source>
        <dbReference type="ARBA" id="ARBA00022525"/>
    </source>
</evidence>
<dbReference type="InterPro" id="IPR017942">
    <property type="entry name" value="Lipid-bd_serum_glycop_N"/>
</dbReference>
<evidence type="ECO:0000256" key="10">
    <source>
        <dbReference type="ARBA" id="ARBA00023055"/>
    </source>
</evidence>
<dbReference type="GO" id="GO:0032376">
    <property type="term" value="P:positive regulation of cholesterol transport"/>
    <property type="evidence" value="ECO:0007669"/>
    <property type="project" value="Ensembl"/>
</dbReference>
<comment type="catalytic activity">
    <reaction evidence="3">
        <text>1,2,3-tri-(9Z-octadecenoyl)-glycerol(in) = 1,2,3-tri-(9Z-octadecenoyl)-glycerol(out)</text>
        <dbReference type="Rhea" id="RHEA:43352"/>
        <dbReference type="ChEBI" id="CHEBI:53753"/>
    </reaction>
</comment>
<dbReference type="Gene3D" id="3.15.20.10">
    <property type="entry name" value="Bactericidal permeability-increasing protein, domain 2"/>
    <property type="match status" value="1"/>
</dbReference>
<evidence type="ECO:0000256" key="5">
    <source>
        <dbReference type="ARBA" id="ARBA00022354"/>
    </source>
</evidence>
<dbReference type="GO" id="GO:0120020">
    <property type="term" value="F:cholesterol transfer activity"/>
    <property type="evidence" value="ECO:0007669"/>
    <property type="project" value="Ensembl"/>
</dbReference>
<dbReference type="GO" id="GO:0046470">
    <property type="term" value="P:phosphatidylcholine metabolic process"/>
    <property type="evidence" value="ECO:0007669"/>
    <property type="project" value="Ensembl"/>
</dbReference>
<dbReference type="CTD" id="1071"/>
<evidence type="ECO:0000256" key="14">
    <source>
        <dbReference type="ARBA" id="ARBA00023180"/>
    </source>
</evidence>
<keyword evidence="12 18" id="KW-1015">Disulfide bond</keyword>
<evidence type="ECO:0000256" key="9">
    <source>
        <dbReference type="ARBA" id="ARBA00022729"/>
    </source>
</evidence>
<dbReference type="GO" id="GO:0034197">
    <property type="term" value="P:triglyceride transport"/>
    <property type="evidence" value="ECO:0007669"/>
    <property type="project" value="UniProtKB-UniRule"/>
</dbReference>
<protein>
    <recommendedName>
        <fullName evidence="5 17">Cholesteryl ester transfer protein</fullName>
    </recommendedName>
</protein>
<dbReference type="Gene3D" id="3.15.10.10">
    <property type="entry name" value="Bactericidal permeability-increasing protein, domain 1"/>
    <property type="match status" value="1"/>
</dbReference>
<dbReference type="GO" id="GO:0042632">
    <property type="term" value="P:cholesterol homeostasis"/>
    <property type="evidence" value="ECO:0007669"/>
    <property type="project" value="Ensembl"/>
</dbReference>
<dbReference type="CDD" id="cd00025">
    <property type="entry name" value="BPI1"/>
    <property type="match status" value="1"/>
</dbReference>
<feature type="chain" id="PRO_5025721570" description="Cholesteryl ester transfer protein" evidence="17">
    <location>
        <begin position="21"/>
        <end position="499"/>
    </location>
</feature>
<dbReference type="RefSeq" id="XP_028595102.1">
    <property type="nucleotide sequence ID" value="XM_028739269.1"/>
</dbReference>
<evidence type="ECO:0000256" key="16">
    <source>
        <dbReference type="ARBA" id="ARBA00045611"/>
    </source>
</evidence>
<dbReference type="InterPro" id="IPR001124">
    <property type="entry name" value="Lipid-bd_serum_glycop_C"/>
</dbReference>
<evidence type="ECO:0000256" key="15">
    <source>
        <dbReference type="ARBA" id="ARBA00023221"/>
    </source>
</evidence>
<keyword evidence="7 17" id="KW-0964">Secreted</keyword>
<dbReference type="GO" id="GO:0055091">
    <property type="term" value="P:phospholipid homeostasis"/>
    <property type="evidence" value="ECO:0007669"/>
    <property type="project" value="Ensembl"/>
</dbReference>
<comment type="catalytic activity">
    <reaction evidence="1">
        <text>cholesteryl (9Z-octadecenoate)(in) = cholesteryl (9Z-octadecenoate)(out)</text>
        <dbReference type="Rhea" id="RHEA:43348"/>
        <dbReference type="ChEBI" id="CHEBI:46898"/>
    </reaction>
</comment>
<evidence type="ECO:0000259" key="19">
    <source>
        <dbReference type="SMART" id="SM00328"/>
    </source>
</evidence>
<gene>
    <name evidence="21" type="primary">CETP</name>
</gene>
<evidence type="ECO:0000256" key="18">
    <source>
        <dbReference type="PIRSR" id="PIRSR037185-50"/>
    </source>
</evidence>
<evidence type="ECO:0000256" key="17">
    <source>
        <dbReference type="PIRNR" id="PIRNR037185"/>
    </source>
</evidence>
<feature type="domain" description="Lipid-binding serum glycoprotein C-terminal" evidence="20">
    <location>
        <begin position="274"/>
        <end position="482"/>
    </location>
</feature>
<evidence type="ECO:0000256" key="12">
    <source>
        <dbReference type="ARBA" id="ARBA00023157"/>
    </source>
</evidence>
<dbReference type="SMART" id="SM00329">
    <property type="entry name" value="BPI2"/>
    <property type="match status" value="1"/>
</dbReference>
<proteinExistence type="inferred from homology"/>
<feature type="domain" description="Lipid-binding serum glycoprotein N-terminal" evidence="19">
    <location>
        <begin position="33"/>
        <end position="260"/>
    </location>
</feature>
<reference evidence="21" key="3">
    <citation type="submission" date="2025-09" db="UniProtKB">
        <authorList>
            <consortium name="Ensembl"/>
        </authorList>
    </citation>
    <scope>IDENTIFICATION</scope>
</reference>
<dbReference type="GO" id="GO:0034372">
    <property type="term" value="P:very-low-density lipoprotein particle remodeling"/>
    <property type="evidence" value="ECO:0007669"/>
    <property type="project" value="UniProtKB-UniRule"/>
</dbReference>
<dbReference type="GO" id="GO:0034375">
    <property type="term" value="P:high-density lipoprotein particle remodeling"/>
    <property type="evidence" value="ECO:0007669"/>
    <property type="project" value="UniProtKB-UniRule"/>
</dbReference>